<dbReference type="AlphaFoldDB" id="A0A242MYB0"/>
<organism evidence="1 2">
    <name type="scientific">Caballeronia sordidicola</name>
    <name type="common">Burkholderia sordidicola</name>
    <dbReference type="NCBI Taxonomy" id="196367"/>
    <lineage>
        <taxon>Bacteria</taxon>
        <taxon>Pseudomonadati</taxon>
        <taxon>Pseudomonadota</taxon>
        <taxon>Betaproteobacteria</taxon>
        <taxon>Burkholderiales</taxon>
        <taxon>Burkholderiaceae</taxon>
        <taxon>Caballeronia</taxon>
    </lineage>
</organism>
<name>A0A242MYB0_CABSO</name>
<protein>
    <submittedName>
        <fullName evidence="1">Uncharacterized protein</fullName>
    </submittedName>
</protein>
<comment type="caution">
    <text evidence="1">The sequence shown here is derived from an EMBL/GenBank/DDBJ whole genome shotgun (WGS) entry which is preliminary data.</text>
</comment>
<gene>
    <name evidence="1" type="ORF">PAMC26577_11040</name>
</gene>
<dbReference type="EMBL" id="NBTZ01000037">
    <property type="protein sequence ID" value="OTP76418.1"/>
    <property type="molecule type" value="Genomic_DNA"/>
</dbReference>
<evidence type="ECO:0000313" key="2">
    <source>
        <dbReference type="Proteomes" id="UP000195221"/>
    </source>
</evidence>
<sequence length="58" mass="6397">MSPDSRFWHHPGVSVLPRISPPTGFDIAATSRGHRAVRRNEKVLRSVDTARASSKETA</sequence>
<proteinExistence type="predicted"/>
<reference evidence="1 2" key="1">
    <citation type="submission" date="2017-03" db="EMBL/GenBank/DDBJ databases">
        <title>Genome analysis of strain PAMC 26577.</title>
        <authorList>
            <person name="Oh H.-M."/>
            <person name="Yang J.-A."/>
        </authorList>
    </citation>
    <scope>NUCLEOTIDE SEQUENCE [LARGE SCALE GENOMIC DNA]</scope>
    <source>
        <strain evidence="1 2">PAMC 26577</strain>
    </source>
</reference>
<evidence type="ECO:0000313" key="1">
    <source>
        <dbReference type="EMBL" id="OTP76418.1"/>
    </source>
</evidence>
<accession>A0A242MYB0</accession>
<dbReference type="Proteomes" id="UP000195221">
    <property type="component" value="Unassembled WGS sequence"/>
</dbReference>